<feature type="compositionally biased region" description="Low complexity" evidence="1">
    <location>
        <begin position="591"/>
        <end position="601"/>
    </location>
</feature>
<evidence type="ECO:0000313" key="2">
    <source>
        <dbReference type="EMBL" id="CAE0727090.1"/>
    </source>
</evidence>
<protein>
    <submittedName>
        <fullName evidence="2">Uncharacterized protein</fullName>
    </submittedName>
</protein>
<feature type="compositionally biased region" description="Polar residues" evidence="1">
    <location>
        <begin position="344"/>
        <end position="355"/>
    </location>
</feature>
<feature type="region of interest" description="Disordered" evidence="1">
    <location>
        <begin position="1"/>
        <end position="80"/>
    </location>
</feature>
<feature type="region of interest" description="Disordered" evidence="1">
    <location>
        <begin position="442"/>
        <end position="462"/>
    </location>
</feature>
<feature type="region of interest" description="Disordered" evidence="1">
    <location>
        <begin position="528"/>
        <end position="601"/>
    </location>
</feature>
<feature type="compositionally biased region" description="Polar residues" evidence="1">
    <location>
        <begin position="267"/>
        <end position="277"/>
    </location>
</feature>
<name>A0A7S4EPJ2_9STRA</name>
<feature type="compositionally biased region" description="Low complexity" evidence="1">
    <location>
        <begin position="17"/>
        <end position="28"/>
    </location>
</feature>
<feature type="region of interest" description="Disordered" evidence="1">
    <location>
        <begin position="267"/>
        <end position="378"/>
    </location>
</feature>
<reference evidence="2" key="1">
    <citation type="submission" date="2021-01" db="EMBL/GenBank/DDBJ databases">
        <authorList>
            <person name="Corre E."/>
            <person name="Pelletier E."/>
            <person name="Niang G."/>
            <person name="Scheremetjew M."/>
            <person name="Finn R."/>
            <person name="Kale V."/>
            <person name="Holt S."/>
            <person name="Cochrane G."/>
            <person name="Meng A."/>
            <person name="Brown T."/>
            <person name="Cohen L."/>
        </authorList>
    </citation>
    <scope>NUCLEOTIDE SEQUENCE</scope>
    <source>
        <strain evidence="2">10249 10 AB</strain>
    </source>
</reference>
<sequence>MEANSGIPTNTSSVTRSFGGTNSGSSSSCCMNLSPDRALPLPSSGGFRLQPRKNIPHLASPSPALGFSSSRNKGRKRGAQTMVSTTLGGSIAFPKALYPSASSAAIDIGSNEHLRSGSSRFFSTASPLQQRRGSNTADSPGFVFHAMQSMSIKSPGLSSSQQTAFRDSRETSSPFIVFSPSLNACPYNTSAGTSASTQRSRAGSFCSVDSSANAKAPRSILLTTTTPKILTTYGSPRRKATHCNKNNYNCNCNELLSTPRSCSQTATNVPVSKTPATPGSVRALPSPHATPLPRSMRLTPRSRCRGYSMSSDTSILLSPPNEKFDPSTPSKEQPVLFGGFKGGTTPSSLQQQQSRKIPYVPSPYSCSRTSVGPKEAAGGSIRVETRSLLGPQDSISNLGLSASDRDRDRAASLDCDGSLTDDDESCDNFFLTNPITLAQERDALNMPPPRPSRRRKISFHSYSEQTIQKTKIDGDCCNNTYVNANANANAYSHTASPNQNKAPFSKHGGYKALGPNGDFWTRQVIQMKPSNSRHGQKQRNGRIDSEPSETSSSLLGLKLTEYSTMDDGDNDNERPQTPPTMLENSLSQTPSSRSSVSSVRISRSDANNVHLTIASMAAVHQQHPSPTIMACSG</sequence>
<dbReference type="EMBL" id="HBIX01029623">
    <property type="protein sequence ID" value="CAE0727090.1"/>
    <property type="molecule type" value="Transcribed_RNA"/>
</dbReference>
<organism evidence="2">
    <name type="scientific">Pseudo-nitzschia australis</name>
    <dbReference type="NCBI Taxonomy" id="44445"/>
    <lineage>
        <taxon>Eukaryota</taxon>
        <taxon>Sar</taxon>
        <taxon>Stramenopiles</taxon>
        <taxon>Ochrophyta</taxon>
        <taxon>Bacillariophyta</taxon>
        <taxon>Bacillariophyceae</taxon>
        <taxon>Bacillariophycidae</taxon>
        <taxon>Bacillariales</taxon>
        <taxon>Bacillariaceae</taxon>
        <taxon>Pseudo-nitzschia</taxon>
    </lineage>
</organism>
<feature type="compositionally biased region" description="Polar residues" evidence="1">
    <location>
        <begin position="1"/>
        <end position="16"/>
    </location>
</feature>
<evidence type="ECO:0000256" key="1">
    <source>
        <dbReference type="SAM" id="MobiDB-lite"/>
    </source>
</evidence>
<dbReference type="AlphaFoldDB" id="A0A7S4EPJ2"/>
<accession>A0A7S4EPJ2</accession>
<proteinExistence type="predicted"/>
<gene>
    <name evidence="2" type="ORF">PAUS00366_LOCUS19850</name>
</gene>